<dbReference type="PANTHER" id="PTHR30069:SF29">
    <property type="entry name" value="HEMOGLOBIN AND HEMOGLOBIN-HAPTOGLOBIN-BINDING PROTEIN 1-RELATED"/>
    <property type="match status" value="1"/>
</dbReference>
<dbReference type="InterPro" id="IPR012910">
    <property type="entry name" value="Plug_dom"/>
</dbReference>
<proteinExistence type="inferred from homology"/>
<keyword evidence="7 10" id="KW-0472">Membrane</keyword>
<dbReference type="GO" id="GO:0009279">
    <property type="term" value="C:cell outer membrane"/>
    <property type="evidence" value="ECO:0007669"/>
    <property type="project" value="UniProtKB-SubCell"/>
</dbReference>
<dbReference type="PROSITE" id="PS52016">
    <property type="entry name" value="TONB_DEPENDENT_REC_3"/>
    <property type="match status" value="1"/>
</dbReference>
<dbReference type="Pfam" id="PF00593">
    <property type="entry name" value="TonB_dep_Rec_b-barrel"/>
    <property type="match status" value="1"/>
</dbReference>
<organism evidence="14 15">
    <name type="scientific">Mongoliitalea lutea</name>
    <dbReference type="NCBI Taxonomy" id="849756"/>
    <lineage>
        <taxon>Bacteria</taxon>
        <taxon>Pseudomonadati</taxon>
        <taxon>Bacteroidota</taxon>
        <taxon>Cytophagia</taxon>
        <taxon>Cytophagales</taxon>
        <taxon>Cyclobacteriaceae</taxon>
        <taxon>Mongoliitalea</taxon>
    </lineage>
</organism>
<dbReference type="InterPro" id="IPR036942">
    <property type="entry name" value="Beta-barrel_TonB_sf"/>
</dbReference>
<evidence type="ECO:0000256" key="1">
    <source>
        <dbReference type="ARBA" id="ARBA00004571"/>
    </source>
</evidence>
<dbReference type="Pfam" id="PF13715">
    <property type="entry name" value="CarbopepD_reg_2"/>
    <property type="match status" value="1"/>
</dbReference>
<comment type="similarity">
    <text evidence="10 11">Belongs to the TonB-dependent receptor family.</text>
</comment>
<keyword evidence="15" id="KW-1185">Reference proteome</keyword>
<reference evidence="14" key="1">
    <citation type="journal article" date="2014" name="Int. J. Syst. Evol. Microbiol.">
        <title>Complete genome sequence of Corynebacterium casei LMG S-19264T (=DSM 44701T), isolated from a smear-ripened cheese.</title>
        <authorList>
            <consortium name="US DOE Joint Genome Institute (JGI-PGF)"/>
            <person name="Walter F."/>
            <person name="Albersmeier A."/>
            <person name="Kalinowski J."/>
            <person name="Ruckert C."/>
        </authorList>
    </citation>
    <scope>NUCLEOTIDE SEQUENCE</scope>
    <source>
        <strain evidence="14">KCTC 23224</strain>
    </source>
</reference>
<evidence type="ECO:0000256" key="2">
    <source>
        <dbReference type="ARBA" id="ARBA00022448"/>
    </source>
</evidence>
<evidence type="ECO:0000256" key="7">
    <source>
        <dbReference type="ARBA" id="ARBA00023136"/>
    </source>
</evidence>
<dbReference type="Gene3D" id="2.170.130.10">
    <property type="entry name" value="TonB-dependent receptor, plug domain"/>
    <property type="match status" value="1"/>
</dbReference>
<dbReference type="SUPFAM" id="SSF49464">
    <property type="entry name" value="Carboxypeptidase regulatory domain-like"/>
    <property type="match status" value="1"/>
</dbReference>
<dbReference type="GO" id="GO:0044718">
    <property type="term" value="P:siderophore transmembrane transport"/>
    <property type="evidence" value="ECO:0007669"/>
    <property type="project" value="TreeGrafter"/>
</dbReference>
<comment type="subcellular location">
    <subcellularLocation>
        <location evidence="1 10">Cell outer membrane</location>
        <topology evidence="1 10">Multi-pass membrane protein</topology>
    </subcellularLocation>
</comment>
<evidence type="ECO:0000313" key="15">
    <source>
        <dbReference type="Proteomes" id="UP000642809"/>
    </source>
</evidence>
<dbReference type="GO" id="GO:0015344">
    <property type="term" value="F:siderophore uptake transmembrane transporter activity"/>
    <property type="evidence" value="ECO:0007669"/>
    <property type="project" value="TreeGrafter"/>
</dbReference>
<keyword evidence="3 10" id="KW-1134">Transmembrane beta strand</keyword>
<dbReference type="InterPro" id="IPR000531">
    <property type="entry name" value="Beta-barrel_TonB"/>
</dbReference>
<dbReference type="InterPro" id="IPR039426">
    <property type="entry name" value="TonB-dep_rcpt-like"/>
</dbReference>
<keyword evidence="4 10" id="KW-0812">Transmembrane</keyword>
<dbReference type="RefSeq" id="WP_189579558.1">
    <property type="nucleotide sequence ID" value="NZ_BMYF01000006.1"/>
</dbReference>
<feature type="domain" description="TonB-dependent receptor-like beta-barrel" evidence="12">
    <location>
        <begin position="284"/>
        <end position="738"/>
    </location>
</feature>
<evidence type="ECO:0000256" key="11">
    <source>
        <dbReference type="RuleBase" id="RU003357"/>
    </source>
</evidence>
<keyword evidence="2 10" id="KW-0813">Transport</keyword>
<name>A0A8J3G4Q8_9BACT</name>
<dbReference type="Pfam" id="PF07715">
    <property type="entry name" value="Plug"/>
    <property type="match status" value="1"/>
</dbReference>
<sequence length="779" mass="89507">MGYFRVFFFFFFTSTVLGQVTITGYIKDRSSKESLYGANVYEVISQKGVSSNFDGFFSIRLNEGDQKLQVSHVGYRLKSIPLTINKDTLLFIDLEPMMELNEVVIESDRAFDFERSTQLSTIRIPIRQIRQMPAIGGEIDVIRAIQLLPGVQSGKEGLTGFYVRGGGMDQNLILLDGVPLYNISHIGGIFSIFNADVISDVELIKGGFPARYGGRLSSVLNIKAKEGNRLRSETSGAIGLVSSRIAHEAPINRGKGSFIVAGRRSYLDLFTRPISKRASKGEFSLGYDFYDFNGKVNYDLSEKDKILFSMYSGRDKGIVRSEDRKFLSETKNSFEWGNFLASMKWTRRINDKILSNFSAGYTRYEFLVDLTHEDKVEKRDISYIFKSGIEDIHLKYDWETLIGSGHLVRAGVQYINHFFFPGVSVFSQQSASESVRTRTGSFDVRANDLSFFVEDEWEISRTLSANIGLRYNNYLVNGESYDSFQPRVNVRYMLSETSSMKASYATMQQNVHLLNNTGVGLPVDLWVPATEQTQPQFSAQWTLAYNRRLSRSLELSGEVFYKDFKHLIAYSDGINWMEGTGDWQEKIERDGVGRAYGLELFLQKKMGKASGWLGYTLSRSEMRFENINSGNFFPHRFDRTHDIGLTLVYEFSKDFNFSFNWVYGTGEAITLARSRHLGITRGLINFNNERSLPTIEFYGDRNSFRMRAYHRADVGLRFSKDKKRGVRTWNLSFYNAYNRANPFYYTWSRDNVNDWNNLSLRQVAMFPIIPAFNYEFRFY</sequence>
<dbReference type="InterPro" id="IPR037066">
    <property type="entry name" value="Plug_dom_sf"/>
</dbReference>
<evidence type="ECO:0000256" key="9">
    <source>
        <dbReference type="ARBA" id="ARBA00023237"/>
    </source>
</evidence>
<evidence type="ECO:0000256" key="6">
    <source>
        <dbReference type="ARBA" id="ARBA00023077"/>
    </source>
</evidence>
<evidence type="ECO:0000313" key="14">
    <source>
        <dbReference type="EMBL" id="GHB32625.1"/>
    </source>
</evidence>
<accession>A0A8J3G4Q8</accession>
<dbReference type="AlphaFoldDB" id="A0A8J3G4Q8"/>
<dbReference type="Gene3D" id="2.60.40.1120">
    <property type="entry name" value="Carboxypeptidase-like, regulatory domain"/>
    <property type="match status" value="1"/>
</dbReference>
<gene>
    <name evidence="14" type="ORF">GCM10008106_11820</name>
</gene>
<dbReference type="Gene3D" id="2.40.170.20">
    <property type="entry name" value="TonB-dependent receptor, beta-barrel domain"/>
    <property type="match status" value="1"/>
</dbReference>
<keyword evidence="9 10" id="KW-0998">Cell outer membrane</keyword>
<evidence type="ECO:0000256" key="3">
    <source>
        <dbReference type="ARBA" id="ARBA00022452"/>
    </source>
</evidence>
<evidence type="ECO:0000256" key="5">
    <source>
        <dbReference type="ARBA" id="ARBA00022729"/>
    </source>
</evidence>
<keyword evidence="6 11" id="KW-0798">TonB box</keyword>
<keyword evidence="8 14" id="KW-0675">Receptor</keyword>
<protein>
    <submittedName>
        <fullName evidence="14">TonB-dependent receptor</fullName>
    </submittedName>
</protein>
<dbReference type="SUPFAM" id="SSF56935">
    <property type="entry name" value="Porins"/>
    <property type="match status" value="1"/>
</dbReference>
<keyword evidence="5" id="KW-0732">Signal</keyword>
<dbReference type="InterPro" id="IPR008969">
    <property type="entry name" value="CarboxyPept-like_regulatory"/>
</dbReference>
<reference evidence="14" key="2">
    <citation type="submission" date="2020-09" db="EMBL/GenBank/DDBJ databases">
        <authorList>
            <person name="Sun Q."/>
            <person name="Kim S."/>
        </authorList>
    </citation>
    <scope>NUCLEOTIDE SEQUENCE</scope>
    <source>
        <strain evidence="14">KCTC 23224</strain>
    </source>
</reference>
<evidence type="ECO:0000259" key="13">
    <source>
        <dbReference type="Pfam" id="PF07715"/>
    </source>
</evidence>
<feature type="domain" description="TonB-dependent receptor plug" evidence="13">
    <location>
        <begin position="139"/>
        <end position="215"/>
    </location>
</feature>
<dbReference type="Proteomes" id="UP000642809">
    <property type="component" value="Unassembled WGS sequence"/>
</dbReference>
<comment type="caution">
    <text evidence="14">The sequence shown here is derived from an EMBL/GenBank/DDBJ whole genome shotgun (WGS) entry which is preliminary data.</text>
</comment>
<dbReference type="PANTHER" id="PTHR30069">
    <property type="entry name" value="TONB-DEPENDENT OUTER MEMBRANE RECEPTOR"/>
    <property type="match status" value="1"/>
</dbReference>
<evidence type="ECO:0000256" key="8">
    <source>
        <dbReference type="ARBA" id="ARBA00023170"/>
    </source>
</evidence>
<evidence type="ECO:0000256" key="4">
    <source>
        <dbReference type="ARBA" id="ARBA00022692"/>
    </source>
</evidence>
<dbReference type="EMBL" id="BMYF01000006">
    <property type="protein sequence ID" value="GHB32625.1"/>
    <property type="molecule type" value="Genomic_DNA"/>
</dbReference>
<evidence type="ECO:0000256" key="10">
    <source>
        <dbReference type="PROSITE-ProRule" id="PRU01360"/>
    </source>
</evidence>
<evidence type="ECO:0000259" key="12">
    <source>
        <dbReference type="Pfam" id="PF00593"/>
    </source>
</evidence>